<reference evidence="2 3" key="1">
    <citation type="submission" date="2020-08" db="EMBL/GenBank/DDBJ databases">
        <title>Genomic Encyclopedia of Type Strains, Phase IV (KMG-IV): sequencing the most valuable type-strain genomes for metagenomic binning, comparative biology and taxonomic classification.</title>
        <authorList>
            <person name="Goeker M."/>
        </authorList>
    </citation>
    <scope>NUCLEOTIDE SEQUENCE [LARGE SCALE GENOMIC DNA]</scope>
    <source>
        <strain evidence="2 3">DSM 27165</strain>
    </source>
</reference>
<dbReference type="InterPro" id="IPR029058">
    <property type="entry name" value="AB_hydrolase_fold"/>
</dbReference>
<gene>
    <name evidence="2" type="ORF">HNQ59_002305</name>
</gene>
<dbReference type="Gene3D" id="3.40.50.1820">
    <property type="entry name" value="alpha/beta hydrolase"/>
    <property type="match status" value="1"/>
</dbReference>
<feature type="domain" description="Serine aminopeptidase S33" evidence="1">
    <location>
        <begin position="27"/>
        <end position="289"/>
    </location>
</feature>
<dbReference type="AlphaFoldDB" id="A0A840MPP8"/>
<sequence>MTQILAAPDGHSIFMISWLPDDAPLVGILQISHGMAEHCLRYKALASHLSRHGIGVCTHDHRGHGRSVQGDEAFGHYADRDGWAKVVADLHQVNQHIHQAHPGVPIMMLGHSMGSFIQRAYLLQHGNTLQGAIISSTGIHYGIVAKLAGAVAKWDARRIGLRTPSKLMAKLSFGAFNLQFMPSRTAFDWLSRDPAQVDAYLADPFCGFDCSGGLWGDLFEAITLMEHAEATGLGIPTQLPVLFIAGGRDPVSMGGRGCKALRKRYVKAGMQDVDCRIYPGGRHEILNEINRETVYADITTWMLAHLASKQNSAPSTAKLVNA</sequence>
<accession>A0A840MPP8</accession>
<dbReference type="Pfam" id="PF12146">
    <property type="entry name" value="Hydrolase_4"/>
    <property type="match status" value="1"/>
</dbReference>
<dbReference type="Proteomes" id="UP000575898">
    <property type="component" value="Unassembled WGS sequence"/>
</dbReference>
<evidence type="ECO:0000313" key="2">
    <source>
        <dbReference type="EMBL" id="MBB5019007.1"/>
    </source>
</evidence>
<dbReference type="GO" id="GO:0016787">
    <property type="term" value="F:hydrolase activity"/>
    <property type="evidence" value="ECO:0007669"/>
    <property type="project" value="UniProtKB-KW"/>
</dbReference>
<keyword evidence="2" id="KW-0378">Hydrolase</keyword>
<dbReference type="InterPro" id="IPR022742">
    <property type="entry name" value="Hydrolase_4"/>
</dbReference>
<evidence type="ECO:0000313" key="3">
    <source>
        <dbReference type="Proteomes" id="UP000575898"/>
    </source>
</evidence>
<proteinExistence type="predicted"/>
<dbReference type="SUPFAM" id="SSF53474">
    <property type="entry name" value="alpha/beta-Hydrolases"/>
    <property type="match status" value="1"/>
</dbReference>
<evidence type="ECO:0000259" key="1">
    <source>
        <dbReference type="Pfam" id="PF12146"/>
    </source>
</evidence>
<protein>
    <submittedName>
        <fullName evidence="2">Alpha-beta hydrolase superfamily lysophospholipase</fullName>
    </submittedName>
</protein>
<dbReference type="PANTHER" id="PTHR11614">
    <property type="entry name" value="PHOSPHOLIPASE-RELATED"/>
    <property type="match status" value="1"/>
</dbReference>
<name>A0A840MPP8_9PROT</name>
<comment type="caution">
    <text evidence="2">The sequence shown here is derived from an EMBL/GenBank/DDBJ whole genome shotgun (WGS) entry which is preliminary data.</text>
</comment>
<keyword evidence="3" id="KW-1185">Reference proteome</keyword>
<dbReference type="EMBL" id="JACHHY010000013">
    <property type="protein sequence ID" value="MBB5019007.1"/>
    <property type="molecule type" value="Genomic_DNA"/>
</dbReference>
<organism evidence="2 3">
    <name type="scientific">Chitinivorax tropicus</name>
    <dbReference type="NCBI Taxonomy" id="714531"/>
    <lineage>
        <taxon>Bacteria</taxon>
        <taxon>Pseudomonadati</taxon>
        <taxon>Pseudomonadota</taxon>
        <taxon>Betaproteobacteria</taxon>
        <taxon>Chitinivorax</taxon>
    </lineage>
</organism>
<dbReference type="InterPro" id="IPR051044">
    <property type="entry name" value="MAG_DAG_Lipase"/>
</dbReference>